<dbReference type="InterPro" id="IPR055947">
    <property type="entry name" value="DUF7525"/>
</dbReference>
<keyword evidence="1" id="KW-0472">Membrane</keyword>
<gene>
    <name evidence="2" type="ORF">J07HQW2_01401</name>
</gene>
<proteinExistence type="predicted"/>
<keyword evidence="1" id="KW-0812">Transmembrane</keyword>
<feature type="transmembrane region" description="Helical" evidence="1">
    <location>
        <begin position="12"/>
        <end position="34"/>
    </location>
</feature>
<name>U1MWZ3_9EURY</name>
<organism evidence="2 3">
    <name type="scientific">Haloquadratum walsbyi J07HQW2</name>
    <dbReference type="NCBI Taxonomy" id="1238425"/>
    <lineage>
        <taxon>Archaea</taxon>
        <taxon>Methanobacteriati</taxon>
        <taxon>Methanobacteriota</taxon>
        <taxon>Stenosarchaea group</taxon>
        <taxon>Halobacteria</taxon>
        <taxon>Halobacteriales</taxon>
        <taxon>Haloferacaceae</taxon>
        <taxon>Haloquadratum</taxon>
    </lineage>
</organism>
<keyword evidence="1" id="KW-1133">Transmembrane helix</keyword>
<dbReference type="Pfam" id="PF24369">
    <property type="entry name" value="DUF7525"/>
    <property type="match status" value="1"/>
</dbReference>
<sequence length="63" mass="6287">MGAVMTTLDNGFGLTILFSLLTLVGVVGMFAAGFTGGQLVAASGFALAMIAASFAISANHLYS</sequence>
<reference evidence="2 3" key="1">
    <citation type="journal article" date="2013" name="PLoS ONE">
        <title>Assembly-driven community genomics of a hypersaline microbial ecosystem.</title>
        <authorList>
            <person name="Podell S."/>
            <person name="Ugalde J.A."/>
            <person name="Narasingarao P."/>
            <person name="Banfield J.F."/>
            <person name="Heidelberg K.B."/>
            <person name="Allen E.E."/>
        </authorList>
    </citation>
    <scope>NUCLEOTIDE SEQUENCE [LARGE SCALE GENOMIC DNA]</scope>
    <source>
        <strain evidence="3">J07HQW2</strain>
    </source>
</reference>
<dbReference type="EMBL" id="KE356561">
    <property type="protein sequence ID" value="ERG94959.1"/>
    <property type="molecule type" value="Genomic_DNA"/>
</dbReference>
<dbReference type="AlphaFoldDB" id="U1MWZ3"/>
<evidence type="ECO:0000313" key="2">
    <source>
        <dbReference type="EMBL" id="ERG94959.1"/>
    </source>
</evidence>
<evidence type="ECO:0000256" key="1">
    <source>
        <dbReference type="SAM" id="Phobius"/>
    </source>
</evidence>
<evidence type="ECO:0000313" key="3">
    <source>
        <dbReference type="Proteomes" id="UP000030710"/>
    </source>
</evidence>
<dbReference type="HOGENOM" id="CLU_207582_0_0_2"/>
<dbReference type="eggNOG" id="arCOG10972">
    <property type="taxonomic scope" value="Archaea"/>
</dbReference>
<protein>
    <submittedName>
        <fullName evidence="2">Uncharacterized protein</fullName>
    </submittedName>
</protein>
<accession>U1MWZ3</accession>
<dbReference type="STRING" id="1238425.J07HQW2_01401"/>
<feature type="transmembrane region" description="Helical" evidence="1">
    <location>
        <begin position="40"/>
        <end position="62"/>
    </location>
</feature>
<dbReference type="Proteomes" id="UP000030710">
    <property type="component" value="Unassembled WGS sequence"/>
</dbReference>